<keyword evidence="2 7" id="KW-0963">Cytoplasm</keyword>
<reference evidence="10 11" key="1">
    <citation type="submission" date="2019-11" db="EMBL/GenBank/DDBJ databases">
        <authorList>
            <person name="Ren C."/>
            <person name="Wang H."/>
            <person name="Xu Y."/>
        </authorList>
    </citation>
    <scope>NUCLEOTIDE SEQUENCE [LARGE SCALE GENOMIC DNA]</scope>
    <source>
        <strain evidence="11">JNU-WLY1368</strain>
        <strain evidence="8 10">LBM 19010</strain>
    </source>
</reference>
<comment type="subcellular location">
    <subcellularLocation>
        <location evidence="7">Cytoplasm</location>
    </subcellularLocation>
</comment>
<comment type="function">
    <text evidence="6 7">Catalyzes a reversible aldol reaction between acetaldehyde and D-glyceraldehyde 3-phosphate to generate 2-deoxy-D-ribose 5-phosphate.</text>
</comment>
<dbReference type="InterPro" id="IPR002915">
    <property type="entry name" value="DeoC/FbaB/LacD_aldolase"/>
</dbReference>
<dbReference type="KEGG" id="clf:GJQ69_07740"/>
<dbReference type="InterPro" id="IPR011343">
    <property type="entry name" value="DeoC"/>
</dbReference>
<reference evidence="9" key="3">
    <citation type="journal article" date="2022" name="Int. J. Syst. Evol. Microbiol.">
        <title>Caproicibacterium lactatifermentans sp. nov., isolated from pit clay used for the production of Chinese strong aroma-type liquor.</title>
        <authorList>
            <person name="Wang H."/>
            <person name="Gu Y."/>
            <person name="Zhao D."/>
            <person name="Qiao Z."/>
            <person name="Zheng J."/>
            <person name="Gao J."/>
            <person name="Ren C."/>
            <person name="Xu Y."/>
        </authorList>
    </citation>
    <scope>NUCLEOTIDE SEQUENCE</scope>
    <source>
        <strain evidence="9">JNU-WLY1368</strain>
    </source>
</reference>
<evidence type="ECO:0000313" key="9">
    <source>
        <dbReference type="EMBL" id="QKO30606.1"/>
    </source>
</evidence>
<reference evidence="9" key="2">
    <citation type="journal article" date="2021" name="Appl. Environ. Microbiol.">
        <title>Adaptability of a Caproate-Producing Bacterium Contributes to Its Dominance in an Anaerobic Fermentation System.</title>
        <authorList>
            <person name="Wang H."/>
            <person name="Gu Y."/>
            <person name="Zhou W."/>
            <person name="Zhao D."/>
            <person name="Qiao Z."/>
            <person name="Zheng J."/>
            <person name="Gao J."/>
            <person name="Chen X."/>
            <person name="Ren C."/>
            <person name="Xu Y."/>
        </authorList>
    </citation>
    <scope>NUCLEOTIDE SEQUENCE</scope>
    <source>
        <strain evidence="9">JNU-WLY1368</strain>
    </source>
</reference>
<dbReference type="GO" id="GO:0005737">
    <property type="term" value="C:cytoplasm"/>
    <property type="evidence" value="ECO:0007669"/>
    <property type="project" value="UniProtKB-SubCell"/>
</dbReference>
<evidence type="ECO:0000313" key="8">
    <source>
        <dbReference type="EMBL" id="QKN24380.1"/>
    </source>
</evidence>
<organism evidence="8 10">
    <name type="scientific">Caproicibacterium lactatifermentans</name>
    <dbReference type="NCBI Taxonomy" id="2666138"/>
    <lineage>
        <taxon>Bacteria</taxon>
        <taxon>Bacillati</taxon>
        <taxon>Bacillota</taxon>
        <taxon>Clostridia</taxon>
        <taxon>Eubacteriales</taxon>
        <taxon>Oscillospiraceae</taxon>
        <taxon>Caproicibacterium</taxon>
    </lineage>
</organism>
<evidence type="ECO:0000313" key="10">
    <source>
        <dbReference type="Proteomes" id="UP000501316"/>
    </source>
</evidence>
<feature type="active site" description="Proton donor/acceptor" evidence="7">
    <location>
        <position position="91"/>
    </location>
</feature>
<dbReference type="InterPro" id="IPR028581">
    <property type="entry name" value="DeoC_typeI"/>
</dbReference>
<dbReference type="GO" id="GO:0004139">
    <property type="term" value="F:deoxyribose-phosphate aldolase activity"/>
    <property type="evidence" value="ECO:0007669"/>
    <property type="project" value="UniProtKB-UniRule"/>
</dbReference>
<sequence length="220" mass="23995">MDTQKICSMVDHTLLKQDATWAQIQKICDDAMHYHTASVCIPASYVKQAKDYVGDRMAVCTVIGFPNGYTTTAAKVFEAKDALANGADEIDMVINIGWVKDGLYDKVLDEIQQLRKACGNHILKVIIETCLLTEEEKIHMCKVVTESGADFIKTSTGFSEGGATFADVALFRKYVGPQVRIKAAGGIASLADAQKFIELGASRLGTSRIIKILKKQEAQG</sequence>
<dbReference type="PANTHER" id="PTHR10889:SF1">
    <property type="entry name" value="DEOXYRIBOSE-PHOSPHATE ALDOLASE"/>
    <property type="match status" value="1"/>
</dbReference>
<proteinExistence type="inferred from homology"/>
<accession>A0A859DRD2</accession>
<evidence type="ECO:0000256" key="4">
    <source>
        <dbReference type="ARBA" id="ARBA00023270"/>
    </source>
</evidence>
<dbReference type="GO" id="GO:0009264">
    <property type="term" value="P:deoxyribonucleotide catabolic process"/>
    <property type="evidence" value="ECO:0007669"/>
    <property type="project" value="UniProtKB-UniRule"/>
</dbReference>
<dbReference type="Proteomes" id="UP000501316">
    <property type="component" value="Chromosome"/>
</dbReference>
<evidence type="ECO:0000256" key="3">
    <source>
        <dbReference type="ARBA" id="ARBA00023239"/>
    </source>
</evidence>
<dbReference type="FunFam" id="3.20.20.70:FF:000044">
    <property type="entry name" value="Deoxyribose-phosphate aldolase"/>
    <property type="match status" value="1"/>
</dbReference>
<keyword evidence="3 7" id="KW-0456">Lyase</keyword>
<dbReference type="SUPFAM" id="SSF51569">
    <property type="entry name" value="Aldolase"/>
    <property type="match status" value="1"/>
</dbReference>
<dbReference type="GO" id="GO:0016052">
    <property type="term" value="P:carbohydrate catabolic process"/>
    <property type="evidence" value="ECO:0007669"/>
    <property type="project" value="TreeGrafter"/>
</dbReference>
<dbReference type="Proteomes" id="UP000509623">
    <property type="component" value="Chromosome"/>
</dbReference>
<evidence type="ECO:0000313" key="11">
    <source>
        <dbReference type="Proteomes" id="UP000509623"/>
    </source>
</evidence>
<evidence type="ECO:0000256" key="1">
    <source>
        <dbReference type="ARBA" id="ARBA00010936"/>
    </source>
</evidence>
<dbReference type="PIRSF" id="PIRSF001357">
    <property type="entry name" value="DeoC"/>
    <property type="match status" value="1"/>
</dbReference>
<evidence type="ECO:0000256" key="7">
    <source>
        <dbReference type="HAMAP-Rule" id="MF_00114"/>
    </source>
</evidence>
<evidence type="ECO:0000256" key="2">
    <source>
        <dbReference type="ARBA" id="ARBA00022490"/>
    </source>
</evidence>
<dbReference type="RefSeq" id="WP_086035295.1">
    <property type="nucleotide sequence ID" value="NZ_CP046051.1"/>
</dbReference>
<dbReference type="NCBIfam" id="TIGR00126">
    <property type="entry name" value="deoC"/>
    <property type="match status" value="1"/>
</dbReference>
<dbReference type="EMBL" id="CP046161">
    <property type="protein sequence ID" value="QKO30606.1"/>
    <property type="molecule type" value="Genomic_DNA"/>
</dbReference>
<comment type="pathway">
    <text evidence="7">Carbohydrate degradation; 2-deoxy-D-ribose 1-phosphate degradation; D-glyceraldehyde 3-phosphate and acetaldehyde from 2-deoxy-alpha-D-ribose 1-phosphate: step 2/2.</text>
</comment>
<dbReference type="HAMAP" id="MF_00114">
    <property type="entry name" value="DeoC_type1"/>
    <property type="match status" value="1"/>
</dbReference>
<evidence type="ECO:0000256" key="5">
    <source>
        <dbReference type="ARBA" id="ARBA00048791"/>
    </source>
</evidence>
<dbReference type="EC" id="4.1.2.4" evidence="7"/>
<dbReference type="EMBL" id="CP046051">
    <property type="protein sequence ID" value="QKN24380.1"/>
    <property type="molecule type" value="Genomic_DNA"/>
</dbReference>
<gene>
    <name evidence="7 8" type="primary">deoC</name>
    <name evidence="8" type="ORF">GJQ69_07740</name>
    <name evidence="9" type="ORF">GKP14_06065</name>
</gene>
<dbReference type="AlphaFoldDB" id="A0A859DRD2"/>
<dbReference type="Gene3D" id="3.20.20.70">
    <property type="entry name" value="Aldolase class I"/>
    <property type="match status" value="1"/>
</dbReference>
<dbReference type="GO" id="GO:0006018">
    <property type="term" value="P:2-deoxyribose 1-phosphate catabolic process"/>
    <property type="evidence" value="ECO:0007669"/>
    <property type="project" value="UniProtKB-UniRule"/>
</dbReference>
<dbReference type="SMART" id="SM01133">
    <property type="entry name" value="DeoC"/>
    <property type="match status" value="1"/>
</dbReference>
<keyword evidence="4 7" id="KW-0704">Schiff base</keyword>
<name>A0A859DRD2_9FIRM</name>
<dbReference type="CDD" id="cd00959">
    <property type="entry name" value="DeoC"/>
    <property type="match status" value="1"/>
</dbReference>
<dbReference type="InterPro" id="IPR013785">
    <property type="entry name" value="Aldolase_TIM"/>
</dbReference>
<evidence type="ECO:0000256" key="6">
    <source>
        <dbReference type="ARBA" id="ARBA00056337"/>
    </source>
</evidence>
<dbReference type="PANTHER" id="PTHR10889">
    <property type="entry name" value="DEOXYRIBOSE-PHOSPHATE ALDOLASE"/>
    <property type="match status" value="1"/>
</dbReference>
<feature type="active site" description="Proton donor/acceptor" evidence="7">
    <location>
        <position position="182"/>
    </location>
</feature>
<keyword evidence="11" id="KW-1185">Reference proteome</keyword>
<dbReference type="UniPathway" id="UPA00002">
    <property type="reaction ID" value="UER00468"/>
</dbReference>
<comment type="similarity">
    <text evidence="1 7">Belongs to the DeoC/FbaB aldolase family. DeoC type 1 subfamily.</text>
</comment>
<protein>
    <recommendedName>
        <fullName evidence="7">Deoxyribose-phosphate aldolase</fullName>
        <shortName evidence="7">DERA</shortName>
        <ecNumber evidence="7">4.1.2.4</ecNumber>
    </recommendedName>
    <alternativeName>
        <fullName evidence="7">2-deoxy-D-ribose 5-phosphate aldolase</fullName>
    </alternativeName>
    <alternativeName>
        <fullName evidence="7">Phosphodeoxyriboaldolase</fullName>
        <shortName evidence="7">Deoxyriboaldolase</shortName>
    </alternativeName>
</protein>
<feature type="active site" description="Schiff-base intermediate with acetaldehyde" evidence="7">
    <location>
        <position position="153"/>
    </location>
</feature>
<dbReference type="Pfam" id="PF01791">
    <property type="entry name" value="DeoC"/>
    <property type="match status" value="1"/>
</dbReference>
<comment type="catalytic activity">
    <reaction evidence="5 7">
        <text>2-deoxy-D-ribose 5-phosphate = D-glyceraldehyde 3-phosphate + acetaldehyde</text>
        <dbReference type="Rhea" id="RHEA:12821"/>
        <dbReference type="ChEBI" id="CHEBI:15343"/>
        <dbReference type="ChEBI" id="CHEBI:59776"/>
        <dbReference type="ChEBI" id="CHEBI:62877"/>
        <dbReference type="EC" id="4.1.2.4"/>
    </reaction>
</comment>